<keyword evidence="2 4" id="KW-0456">Lyase</keyword>
<dbReference type="RefSeq" id="WP_349425945.1">
    <property type="nucleotide sequence ID" value="NZ_CP151632.1"/>
</dbReference>
<dbReference type="AlphaFoldDB" id="A0AAU6SE18"/>
<dbReference type="GO" id="GO:0016829">
    <property type="term" value="F:lyase activity"/>
    <property type="evidence" value="ECO:0007669"/>
    <property type="project" value="UniProtKB-KW"/>
</dbReference>
<dbReference type="InterPro" id="IPR013783">
    <property type="entry name" value="Ig-like_fold"/>
</dbReference>
<protein>
    <submittedName>
        <fullName evidence="4">Alginate lyase family protein</fullName>
    </submittedName>
</protein>
<sequence length="717" mass="77540">MSLAAAFRGGGAIASKEMRDMQKLIRILGVGLAASLIGAPAFATPAVASQEKFAWSTKYEAEDAIELRGEVHRSDGIADQPAEMTSPLTGYSGRGFLDFADPVPSAAWQGSIPAGTVGAKYVIDVPRAGNYRLKFVYNNPGTKWAGSRNVRDERNMRINVNGPDYLGAEGWVGWMIFSVSGYNSSAEPGATQTPATIGQNTVWNTNYMNAPLQQGKNDLRMSIEAPPGQGVYDGPNLDYIEVEWIDDRYPVSEDVPVKKDAFTHPGIYQTADNLTALKTAIGWQASVWAGGYAQLASSNLASFNYSRPDGYYEVVERGPYNNPNRGASQFTNDATAVHYNALQWYLTGDARHARKAIELLNGWSAALKSVVNNDAKLLVAMSGRHFVSGAEILKHVYNVDPTVPAADRWQAADIERFDSLVRNVFYEGTVAGYYPQANGNWDALITGANMAFGVYLDDHEIFNEALRQFYRGDVVPGSASMGSLANYIYPTGESQESSRDVGHWGMGLEGLGYSAEISLNQGLDIFGAYDSRLLNGANYFGTYNLSNTGLPVASETFVSDRGRGTVSTPLFEILANYYTGHPASHDLTTVERVLHEKFRSGSRLIDTLVFQDAPSDKVRPVVSLVSPATHGPSATAQIHIDATDDRGLARVIAEIYKDGKLVSSTETPANGETSATHQADIALPDGQYILKYRAEDVAGNSAHAGTFGFKIRASGSA</sequence>
<organism evidence="4">
    <name type="scientific">Microbacterium sp. LWS13-1.2</name>
    <dbReference type="NCBI Taxonomy" id="3135264"/>
    <lineage>
        <taxon>Bacteria</taxon>
        <taxon>Bacillati</taxon>
        <taxon>Actinomycetota</taxon>
        <taxon>Actinomycetes</taxon>
        <taxon>Micrococcales</taxon>
        <taxon>Microbacteriaceae</taxon>
        <taxon>Microbacterium</taxon>
    </lineage>
</organism>
<keyword evidence="1" id="KW-0732">Signal</keyword>
<dbReference type="Pfam" id="PF05426">
    <property type="entry name" value="Alginate_lyase"/>
    <property type="match status" value="1"/>
</dbReference>
<dbReference type="InterPro" id="IPR008397">
    <property type="entry name" value="Alginate_lyase_dom"/>
</dbReference>
<proteinExistence type="predicted"/>
<evidence type="ECO:0000256" key="2">
    <source>
        <dbReference type="ARBA" id="ARBA00023239"/>
    </source>
</evidence>
<dbReference type="Gene3D" id="1.50.10.100">
    <property type="entry name" value="Chondroitin AC/alginate lyase"/>
    <property type="match status" value="1"/>
</dbReference>
<evidence type="ECO:0000256" key="1">
    <source>
        <dbReference type="ARBA" id="ARBA00022729"/>
    </source>
</evidence>
<name>A0AAU6SE18_9MICO</name>
<evidence type="ECO:0000259" key="3">
    <source>
        <dbReference type="Pfam" id="PF05426"/>
    </source>
</evidence>
<dbReference type="SUPFAM" id="SSF48230">
    <property type="entry name" value="Chondroitin AC/alginate lyase"/>
    <property type="match status" value="1"/>
</dbReference>
<feature type="domain" description="Alginate lyase" evidence="3">
    <location>
        <begin position="307"/>
        <end position="541"/>
    </location>
</feature>
<dbReference type="InterPro" id="IPR008929">
    <property type="entry name" value="Chondroitin_lyas"/>
</dbReference>
<dbReference type="Gene3D" id="2.60.120.260">
    <property type="entry name" value="Galactose-binding domain-like"/>
    <property type="match status" value="1"/>
</dbReference>
<evidence type="ECO:0000313" key="4">
    <source>
        <dbReference type="EMBL" id="WZO35107.1"/>
    </source>
</evidence>
<dbReference type="Gene3D" id="2.60.40.10">
    <property type="entry name" value="Immunoglobulins"/>
    <property type="match status" value="1"/>
</dbReference>
<accession>A0AAU6SE18</accession>
<dbReference type="EMBL" id="CP151632">
    <property type="protein sequence ID" value="WZO35107.1"/>
    <property type="molecule type" value="Genomic_DNA"/>
</dbReference>
<gene>
    <name evidence="4" type="ORF">MRBLWS13_002785</name>
</gene>
<dbReference type="GO" id="GO:0042597">
    <property type="term" value="C:periplasmic space"/>
    <property type="evidence" value="ECO:0007669"/>
    <property type="project" value="InterPro"/>
</dbReference>
<dbReference type="GO" id="GO:0005975">
    <property type="term" value="P:carbohydrate metabolic process"/>
    <property type="evidence" value="ECO:0007669"/>
    <property type="project" value="UniProtKB-ARBA"/>
</dbReference>
<reference evidence="4" key="1">
    <citation type="submission" date="2024-04" db="EMBL/GenBank/DDBJ databases">
        <authorList>
            <person name="Roder T."/>
            <person name="Oberhansli S."/>
            <person name="Kreuzer M."/>
        </authorList>
    </citation>
    <scope>NUCLEOTIDE SEQUENCE</scope>
    <source>
        <strain evidence="4">LWS13-1.2</strain>
    </source>
</reference>